<protein>
    <submittedName>
        <fullName evidence="5">Uncharacterized protein</fullName>
    </submittedName>
</protein>
<dbReference type="InterPro" id="IPR020946">
    <property type="entry name" value="Flavin_mOase-like"/>
</dbReference>
<evidence type="ECO:0000256" key="4">
    <source>
        <dbReference type="SAM" id="MobiDB-lite"/>
    </source>
</evidence>
<sequence length="169" mass="19077">MPPMAEIQAMWWIQLLRGAISGPRKPYSYDTYHLFAAKHQYSVDYGQYVHELARDIGAAPDLLALWWEPRIAVAYGIGQALLPFFRLRGPFRSDQCWDTARTELLACVADRAASRRTLSSWRRSASSAGSTSPRSRSTSSSRGRCPRCCAPWSARGDARERRGRVRVQG</sequence>
<keyword evidence="2" id="KW-0274">FAD</keyword>
<keyword evidence="3" id="KW-0560">Oxidoreductase</keyword>
<gene>
    <name evidence="5" type="ORF">PPAR1163_LOCUS493</name>
</gene>
<keyword evidence="1" id="KW-0285">Flavoprotein</keyword>
<dbReference type="AlphaFoldDB" id="A0A7S1TPH2"/>
<proteinExistence type="predicted"/>
<dbReference type="Pfam" id="PF00743">
    <property type="entry name" value="FMO-like"/>
    <property type="match status" value="1"/>
</dbReference>
<dbReference type="GO" id="GO:0050661">
    <property type="term" value="F:NADP binding"/>
    <property type="evidence" value="ECO:0007669"/>
    <property type="project" value="InterPro"/>
</dbReference>
<feature type="region of interest" description="Disordered" evidence="4">
    <location>
        <begin position="124"/>
        <end position="147"/>
    </location>
</feature>
<accession>A0A7S1TPH2</accession>
<evidence type="ECO:0000256" key="2">
    <source>
        <dbReference type="ARBA" id="ARBA00022827"/>
    </source>
</evidence>
<organism evidence="5">
    <name type="scientific">Phaeomonas parva</name>
    <dbReference type="NCBI Taxonomy" id="124430"/>
    <lineage>
        <taxon>Eukaryota</taxon>
        <taxon>Sar</taxon>
        <taxon>Stramenopiles</taxon>
        <taxon>Ochrophyta</taxon>
        <taxon>Pinguiophyceae</taxon>
        <taxon>Pinguiochrysidales</taxon>
        <taxon>Pinguiochrysidaceae</taxon>
        <taxon>Phaeomonas</taxon>
    </lineage>
</organism>
<evidence type="ECO:0000313" key="5">
    <source>
        <dbReference type="EMBL" id="CAD9242151.1"/>
    </source>
</evidence>
<evidence type="ECO:0000256" key="3">
    <source>
        <dbReference type="ARBA" id="ARBA00023002"/>
    </source>
</evidence>
<dbReference type="EMBL" id="HBGJ01000691">
    <property type="protein sequence ID" value="CAD9242151.1"/>
    <property type="molecule type" value="Transcribed_RNA"/>
</dbReference>
<name>A0A7S1TPH2_9STRA</name>
<dbReference type="GO" id="GO:0050660">
    <property type="term" value="F:flavin adenine dinucleotide binding"/>
    <property type="evidence" value="ECO:0007669"/>
    <property type="project" value="InterPro"/>
</dbReference>
<dbReference type="GO" id="GO:0004499">
    <property type="term" value="F:N,N-dimethylaniline monooxygenase activity"/>
    <property type="evidence" value="ECO:0007669"/>
    <property type="project" value="InterPro"/>
</dbReference>
<reference evidence="5" key="1">
    <citation type="submission" date="2021-01" db="EMBL/GenBank/DDBJ databases">
        <authorList>
            <person name="Corre E."/>
            <person name="Pelletier E."/>
            <person name="Niang G."/>
            <person name="Scheremetjew M."/>
            <person name="Finn R."/>
            <person name="Kale V."/>
            <person name="Holt S."/>
            <person name="Cochrane G."/>
            <person name="Meng A."/>
            <person name="Brown T."/>
            <person name="Cohen L."/>
        </authorList>
    </citation>
    <scope>NUCLEOTIDE SEQUENCE</scope>
    <source>
        <strain evidence="5">CCMP2877</strain>
    </source>
</reference>
<evidence type="ECO:0000256" key="1">
    <source>
        <dbReference type="ARBA" id="ARBA00022630"/>
    </source>
</evidence>